<dbReference type="Pfam" id="PF00456">
    <property type="entry name" value="Transketolase_N"/>
    <property type="match status" value="1"/>
</dbReference>
<keyword evidence="8" id="KW-0460">Magnesium</keyword>
<dbReference type="InterPro" id="IPR029061">
    <property type="entry name" value="THDP-binding"/>
</dbReference>
<keyword evidence="7" id="KW-0786">Thiamine pyrophosphate</keyword>
<evidence type="ECO:0000259" key="9">
    <source>
        <dbReference type="SMART" id="SM00861"/>
    </source>
</evidence>
<evidence type="ECO:0000313" key="10">
    <source>
        <dbReference type="EMBL" id="GLK83342.1"/>
    </source>
</evidence>
<sequence>MAAQRMEGRDHPQRPAEDELAELEKKLLWLATWTIHNANHVRPNIDGLKVGGHQASSASLATVMAALYLKALRPEDRVAVKPHASPVFHSIQYLFGNQSREKLENFRGYKGAQSYPSRTKDVDDVDFSTGSVGLGVAQTLFASLVQDFLRAKDLGHGPEGSRPEGKMVALVGDAEMDEGNIFEALLEGWKHGLRNCWWIVDYNRQSLDAVVREGLWERVESIFRNFGWDVVILKYGRLLEAAFAEPGGEALRRFIDTCPNQLYSALTFQGGKAWRKRLNDDIGDQGPVTALIERRSDEELARLMSNLGGHDLPSLTEAFEAARKHDRPVCFIAYTVKGYGLPLAGHKDNHAGLMTPAQMEDLRRRHAIRPGHEWEPFEGLALPAERLQAFLDAAPFNARGTRRHEAPALALPARLDVALQPAMSTQQGFGLLMHEIAKRDDDFAARVVTTSPDVTVSTNLGAFVNRRGLFARESLADTFKRERIPSTFNWEFSPKGQHMELGIAEMNLFLMLSALGLSHSLFGERLLPVGTLYDPFIERGLDALNYACYQDARFLIAATPSGVTLAPEGGAHQSIATPLIGMAQDGLASFEPAFVDELAVIMRFAFDYMQRSGPAEHDANGLSDAHGGAAYLRLSTRSIEQPRRAMDAALAADIVAGGYWLRRPGPNAQVVVAYTGALAPEAIEAVGLIAEDRRDVGLLAVTSADRLHAGWTGAQRLRERGEVGEAHVERLLAEVPGQSALVTVIDGHPATLGWLGAVQGHRVRALGVERFGQTGTLADLYRHYGIDAQGIARAAQSMTPGRPIRHLRAVG</sequence>
<organism evidence="10 11">
    <name type="scientific">Ancylobacter defluvii</name>
    <dbReference type="NCBI Taxonomy" id="1282440"/>
    <lineage>
        <taxon>Bacteria</taxon>
        <taxon>Pseudomonadati</taxon>
        <taxon>Pseudomonadota</taxon>
        <taxon>Alphaproteobacteria</taxon>
        <taxon>Hyphomicrobiales</taxon>
        <taxon>Xanthobacteraceae</taxon>
        <taxon>Ancylobacter</taxon>
    </lineage>
</organism>
<keyword evidence="7" id="KW-0560">Oxidoreductase</keyword>
<dbReference type="InterPro" id="IPR005474">
    <property type="entry name" value="Transketolase_N"/>
</dbReference>
<dbReference type="Gene3D" id="3.40.50.920">
    <property type="match status" value="1"/>
</dbReference>
<dbReference type="Gene3D" id="3.40.50.970">
    <property type="match status" value="2"/>
</dbReference>
<dbReference type="InterPro" id="IPR051157">
    <property type="entry name" value="PDH/Transketolase"/>
</dbReference>
<evidence type="ECO:0000256" key="3">
    <source>
        <dbReference type="ARBA" id="ARBA00003157"/>
    </source>
</evidence>
<dbReference type="InterPro" id="IPR005475">
    <property type="entry name" value="Transketolase-like_Pyr-bd"/>
</dbReference>
<comment type="catalytic activity">
    <reaction evidence="6 7">
        <text>N(6)-[(R)-lipoyl]-L-lysyl-[protein] + pyruvate + H(+) = N(6)-[(R)-S(8)-acetyldihydrolipoyl]-L-lysyl-[protein] + CO2</text>
        <dbReference type="Rhea" id="RHEA:19189"/>
        <dbReference type="Rhea" id="RHEA-COMP:10474"/>
        <dbReference type="Rhea" id="RHEA-COMP:10478"/>
        <dbReference type="ChEBI" id="CHEBI:15361"/>
        <dbReference type="ChEBI" id="CHEBI:15378"/>
        <dbReference type="ChEBI" id="CHEBI:16526"/>
        <dbReference type="ChEBI" id="CHEBI:83099"/>
        <dbReference type="ChEBI" id="CHEBI:83111"/>
        <dbReference type="EC" id="1.2.4.1"/>
    </reaction>
</comment>
<keyword evidence="11" id="KW-1185">Reference proteome</keyword>
<dbReference type="EMBL" id="BSFM01000006">
    <property type="protein sequence ID" value="GLK83342.1"/>
    <property type="molecule type" value="Genomic_DNA"/>
</dbReference>
<evidence type="ECO:0000256" key="2">
    <source>
        <dbReference type="ARBA" id="ARBA00001964"/>
    </source>
</evidence>
<dbReference type="RefSeq" id="WP_246547636.1">
    <property type="nucleotide sequence ID" value="NZ_BSFM01000006.1"/>
</dbReference>
<dbReference type="PANTHER" id="PTHR43825">
    <property type="entry name" value="PYRUVATE DEHYDROGENASE E1 COMPONENT"/>
    <property type="match status" value="1"/>
</dbReference>
<feature type="domain" description="Transketolase-like pyrimidine-binding" evidence="9">
    <location>
        <begin position="423"/>
        <end position="641"/>
    </location>
</feature>
<dbReference type="InterPro" id="IPR004660">
    <property type="entry name" value="PDH_E1"/>
</dbReference>
<dbReference type="SUPFAM" id="SSF52518">
    <property type="entry name" value="Thiamin diphosphate-binding fold (THDP-binding)"/>
    <property type="match status" value="2"/>
</dbReference>
<feature type="binding site" evidence="8">
    <location>
        <position position="173"/>
    </location>
    <ligand>
        <name>Mg(2+)</name>
        <dbReference type="ChEBI" id="CHEBI:18420"/>
    </ligand>
</feature>
<comment type="similarity">
    <text evidence="4">Belongs to the transketolase family.</text>
</comment>
<dbReference type="SMART" id="SM00861">
    <property type="entry name" value="Transket_pyr"/>
    <property type="match status" value="1"/>
</dbReference>
<comment type="cofactor">
    <cofactor evidence="2 7">
        <name>thiamine diphosphate</name>
        <dbReference type="ChEBI" id="CHEBI:58937"/>
    </cofactor>
</comment>
<evidence type="ECO:0000256" key="7">
    <source>
        <dbReference type="PIRNR" id="PIRNR000156"/>
    </source>
</evidence>
<evidence type="ECO:0000256" key="6">
    <source>
        <dbReference type="ARBA" id="ARBA00051231"/>
    </source>
</evidence>
<reference evidence="10" key="1">
    <citation type="journal article" date="2014" name="Int. J. Syst. Evol. Microbiol.">
        <title>Complete genome sequence of Corynebacterium casei LMG S-19264T (=DSM 44701T), isolated from a smear-ripened cheese.</title>
        <authorList>
            <consortium name="US DOE Joint Genome Institute (JGI-PGF)"/>
            <person name="Walter F."/>
            <person name="Albersmeier A."/>
            <person name="Kalinowski J."/>
            <person name="Ruckert C."/>
        </authorList>
    </citation>
    <scope>NUCLEOTIDE SEQUENCE</scope>
    <source>
        <strain evidence="10">VKM B-2789</strain>
    </source>
</reference>
<gene>
    <name evidence="10" type="ORF">GCM10017653_14110</name>
</gene>
<dbReference type="SUPFAM" id="SSF52922">
    <property type="entry name" value="TK C-terminal domain-like"/>
    <property type="match status" value="1"/>
</dbReference>
<feature type="binding site" evidence="8">
    <location>
        <position position="205"/>
    </location>
    <ligand>
        <name>Mg(2+)</name>
        <dbReference type="ChEBI" id="CHEBI:18420"/>
    </ligand>
</feature>
<evidence type="ECO:0000256" key="4">
    <source>
        <dbReference type="ARBA" id="ARBA00007131"/>
    </source>
</evidence>
<evidence type="ECO:0000256" key="1">
    <source>
        <dbReference type="ARBA" id="ARBA00001946"/>
    </source>
</evidence>
<dbReference type="GO" id="GO:0046872">
    <property type="term" value="F:metal ion binding"/>
    <property type="evidence" value="ECO:0007669"/>
    <property type="project" value="UniProtKB-KW"/>
</dbReference>
<dbReference type="Proteomes" id="UP001143330">
    <property type="component" value="Unassembled WGS sequence"/>
</dbReference>
<protein>
    <recommendedName>
        <fullName evidence="5 7">Pyruvate dehydrogenase E1 component</fullName>
        <ecNumber evidence="7">1.2.4.1</ecNumber>
    </recommendedName>
</protein>
<reference evidence="10" key="2">
    <citation type="submission" date="2023-01" db="EMBL/GenBank/DDBJ databases">
        <authorList>
            <person name="Sun Q."/>
            <person name="Evtushenko L."/>
        </authorList>
    </citation>
    <scope>NUCLEOTIDE SEQUENCE</scope>
    <source>
        <strain evidence="10">VKM B-2789</strain>
    </source>
</reference>
<evidence type="ECO:0000256" key="5">
    <source>
        <dbReference type="ARBA" id="ARBA00017172"/>
    </source>
</evidence>
<name>A0A9W6JUC4_9HYPH</name>
<dbReference type="GO" id="GO:0004739">
    <property type="term" value="F:pyruvate dehydrogenase (acetyl-transferring) activity"/>
    <property type="evidence" value="ECO:0007669"/>
    <property type="project" value="UniProtKB-EC"/>
</dbReference>
<keyword evidence="8" id="KW-0479">Metal-binding</keyword>
<accession>A0A9W6JUC4</accession>
<dbReference type="PANTHER" id="PTHR43825:SF4">
    <property type="entry name" value="PYRUVATE DEHYDROGENASE E1 COMPONENT"/>
    <property type="match status" value="1"/>
</dbReference>
<dbReference type="PIRSF" id="PIRSF000156">
    <property type="entry name" value="Pyruvate_dh_E1"/>
    <property type="match status" value="1"/>
</dbReference>
<comment type="function">
    <text evidence="3 7">Component of the pyruvate dehydrogenase (PDH) complex, that catalyzes the overall conversion of pyruvate to acetyl-CoA and CO(2).</text>
</comment>
<dbReference type="EC" id="1.2.4.1" evidence="7"/>
<dbReference type="InterPro" id="IPR009014">
    <property type="entry name" value="Transketo_C/PFOR_II"/>
</dbReference>
<keyword evidence="7 10" id="KW-0670">Pyruvate</keyword>
<comment type="cofactor">
    <cofactor evidence="1 8">
        <name>Mg(2+)</name>
        <dbReference type="ChEBI" id="CHEBI:18420"/>
    </cofactor>
</comment>
<comment type="caution">
    <text evidence="10">The sequence shown here is derived from an EMBL/GenBank/DDBJ whole genome shotgun (WGS) entry which is preliminary data.</text>
</comment>
<dbReference type="AlphaFoldDB" id="A0A9W6JUC4"/>
<proteinExistence type="inferred from homology"/>
<evidence type="ECO:0000256" key="8">
    <source>
        <dbReference type="PIRSR" id="PIRSR000156-1"/>
    </source>
</evidence>
<evidence type="ECO:0000313" key="11">
    <source>
        <dbReference type="Proteomes" id="UP001143330"/>
    </source>
</evidence>
<feature type="binding site" evidence="8">
    <location>
        <position position="203"/>
    </location>
    <ligand>
        <name>Mg(2+)</name>
        <dbReference type="ChEBI" id="CHEBI:18420"/>
    </ligand>
</feature>